<dbReference type="InterPro" id="IPR036095">
    <property type="entry name" value="PTS_EIIB-like_sf"/>
</dbReference>
<protein>
    <submittedName>
        <fullName evidence="8">PTS Fru IIB</fullName>
    </submittedName>
</protein>
<dbReference type="Gene3D" id="3.40.50.2300">
    <property type="match status" value="1"/>
</dbReference>
<dbReference type="PANTHER" id="PTHR30505">
    <property type="entry name" value="FRUCTOSE-LIKE PERMEASE"/>
    <property type="match status" value="1"/>
</dbReference>
<dbReference type="Proteomes" id="UP000033533">
    <property type="component" value="Unassembled WGS sequence"/>
</dbReference>
<dbReference type="PROSITE" id="PS51099">
    <property type="entry name" value="PTS_EIIB_TYPE_2"/>
    <property type="match status" value="1"/>
</dbReference>
<evidence type="ECO:0000256" key="4">
    <source>
        <dbReference type="ARBA" id="ARBA00022679"/>
    </source>
</evidence>
<keyword evidence="2" id="KW-0597">Phosphoprotein</keyword>
<proteinExistence type="predicted"/>
<dbReference type="InterPro" id="IPR013011">
    <property type="entry name" value="PTS_EIIB_2"/>
</dbReference>
<dbReference type="RefSeq" id="WP_045928347.1">
    <property type="nucleotide sequence ID" value="NZ_JBHSZS010000010.1"/>
</dbReference>
<dbReference type="GO" id="GO:0022877">
    <property type="term" value="F:protein-N(PI)-phosphohistidine-fructose phosphotransferase system transporter activity"/>
    <property type="evidence" value="ECO:0007669"/>
    <property type="project" value="InterPro"/>
</dbReference>
<keyword evidence="4" id="KW-0808">Transferase</keyword>
<dbReference type="AlphaFoldDB" id="A0A0F4LAB8"/>
<keyword evidence="3" id="KW-0762">Sugar transport</keyword>
<evidence type="ECO:0000256" key="3">
    <source>
        <dbReference type="ARBA" id="ARBA00022597"/>
    </source>
</evidence>
<dbReference type="GO" id="GO:0005886">
    <property type="term" value="C:plasma membrane"/>
    <property type="evidence" value="ECO:0007669"/>
    <property type="project" value="TreeGrafter"/>
</dbReference>
<evidence type="ECO:0000256" key="1">
    <source>
        <dbReference type="ARBA" id="ARBA00022448"/>
    </source>
</evidence>
<dbReference type="STRING" id="1218493.JF76_12950"/>
<evidence type="ECO:0000256" key="6">
    <source>
        <dbReference type="ARBA" id="ARBA00022777"/>
    </source>
</evidence>
<evidence type="ECO:0000256" key="2">
    <source>
        <dbReference type="ARBA" id="ARBA00022553"/>
    </source>
</evidence>
<organism evidence="8 9">
    <name type="scientific">Lactobacillus kullabergensis</name>
    <dbReference type="NCBI Taxonomy" id="1218493"/>
    <lineage>
        <taxon>Bacteria</taxon>
        <taxon>Bacillati</taxon>
        <taxon>Bacillota</taxon>
        <taxon>Bacilli</taxon>
        <taxon>Lactobacillales</taxon>
        <taxon>Lactobacillaceae</taxon>
        <taxon>Lactobacillus</taxon>
    </lineage>
</organism>
<feature type="domain" description="PTS EIIB type-2" evidence="7">
    <location>
        <begin position="1"/>
        <end position="106"/>
    </location>
</feature>
<dbReference type="PATRIC" id="fig|1218493.3.peg.1355"/>
<accession>A0A0F4LAB8</accession>
<name>A0A0F4LAB8_9LACO</name>
<dbReference type="EMBL" id="JXBY01000020">
    <property type="protein sequence ID" value="KJY55209.1"/>
    <property type="molecule type" value="Genomic_DNA"/>
</dbReference>
<dbReference type="InterPro" id="IPR003501">
    <property type="entry name" value="PTS_EIIB_2/3"/>
</dbReference>
<evidence type="ECO:0000313" key="9">
    <source>
        <dbReference type="Proteomes" id="UP000033533"/>
    </source>
</evidence>
<gene>
    <name evidence="8" type="ORF">JF76_12950</name>
</gene>
<dbReference type="GO" id="GO:0090563">
    <property type="term" value="F:protein-phosphocysteine-sugar phosphotransferase activity"/>
    <property type="evidence" value="ECO:0007669"/>
    <property type="project" value="TreeGrafter"/>
</dbReference>
<comment type="caution">
    <text evidence="8">The sequence shown here is derived from an EMBL/GenBank/DDBJ whole genome shotgun (WGS) entry which is preliminary data.</text>
</comment>
<dbReference type="Pfam" id="PF02302">
    <property type="entry name" value="PTS_IIB"/>
    <property type="match status" value="1"/>
</dbReference>
<dbReference type="CDD" id="cd05569">
    <property type="entry name" value="PTS_IIB_fructose"/>
    <property type="match status" value="1"/>
</dbReference>
<evidence type="ECO:0000256" key="5">
    <source>
        <dbReference type="ARBA" id="ARBA00022683"/>
    </source>
</evidence>
<reference evidence="8 9" key="1">
    <citation type="submission" date="2014-12" db="EMBL/GenBank/DDBJ databases">
        <title>Comparative genomics of the lactic acid bacteria isolated from the honey bee gut.</title>
        <authorList>
            <person name="Ellegaard K.M."/>
            <person name="Tamarit D."/>
            <person name="Javelind E."/>
            <person name="Olofsson T."/>
            <person name="Andersson S.G."/>
            <person name="Vasquez A."/>
        </authorList>
    </citation>
    <scope>NUCLEOTIDE SEQUENCE [LARGE SCALE GENOMIC DNA]</scope>
    <source>
        <strain evidence="8 9">Biut2</strain>
    </source>
</reference>
<keyword evidence="1" id="KW-0813">Transport</keyword>
<dbReference type="InterPro" id="IPR050864">
    <property type="entry name" value="Bacterial_PTS_Sugar_Transport"/>
</dbReference>
<dbReference type="SUPFAM" id="SSF52794">
    <property type="entry name" value="PTS system IIB component-like"/>
    <property type="match status" value="1"/>
</dbReference>
<dbReference type="GO" id="GO:0016301">
    <property type="term" value="F:kinase activity"/>
    <property type="evidence" value="ECO:0007669"/>
    <property type="project" value="UniProtKB-KW"/>
</dbReference>
<evidence type="ECO:0000259" key="7">
    <source>
        <dbReference type="PROSITE" id="PS51099"/>
    </source>
</evidence>
<dbReference type="GO" id="GO:0009401">
    <property type="term" value="P:phosphoenolpyruvate-dependent sugar phosphotransferase system"/>
    <property type="evidence" value="ECO:0007669"/>
    <property type="project" value="UniProtKB-KW"/>
</dbReference>
<sequence>MKIVCVCACTSGIAHTYLAKAKLEKAAKELGDEIHVETQGTIGTENALTPEQIAEADVALLAVDIATTGNERFKNIPTVKVGTSLVVKAPKQLLEKIEEEVKERKSQKE</sequence>
<dbReference type="OrthoDB" id="9782569at2"/>
<dbReference type="InterPro" id="IPR003353">
    <property type="entry name" value="PTS_IIB_fruc"/>
</dbReference>
<dbReference type="HOGENOM" id="CLU_013155_2_1_9"/>
<dbReference type="PANTHER" id="PTHR30505:SF0">
    <property type="entry name" value="FRUCTOSE-LIKE PTS SYSTEM EIIBC COMPONENT-RELATED"/>
    <property type="match status" value="1"/>
</dbReference>
<dbReference type="NCBIfam" id="TIGR00829">
    <property type="entry name" value="FRU"/>
    <property type="match status" value="1"/>
</dbReference>
<keyword evidence="5" id="KW-0598">Phosphotransferase system</keyword>
<evidence type="ECO:0000313" key="8">
    <source>
        <dbReference type="EMBL" id="KJY55209.1"/>
    </source>
</evidence>
<keyword evidence="6" id="KW-0418">Kinase</keyword>